<evidence type="ECO:0000259" key="6">
    <source>
        <dbReference type="PROSITE" id="PS50977"/>
    </source>
</evidence>
<name>A0A0R1LZP3_9LACO</name>
<evidence type="ECO:0000313" key="7">
    <source>
        <dbReference type="EMBL" id="KRL01149.1"/>
    </source>
</evidence>
<evidence type="ECO:0000256" key="2">
    <source>
        <dbReference type="ARBA" id="ARBA00023015"/>
    </source>
</evidence>
<dbReference type="PATRIC" id="fig|1423731.3.peg.1325"/>
<dbReference type="InterPro" id="IPR004111">
    <property type="entry name" value="Repressor_TetR_C"/>
</dbReference>
<dbReference type="Pfam" id="PF02909">
    <property type="entry name" value="TetR_C_1"/>
    <property type="match status" value="1"/>
</dbReference>
<protein>
    <submittedName>
        <fullName evidence="7">Transcriptional regulator</fullName>
    </submittedName>
</protein>
<dbReference type="InterPro" id="IPR003012">
    <property type="entry name" value="Tet_transcr_reg_TetR"/>
</dbReference>
<dbReference type="STRING" id="1423731.FC81_GL001289"/>
<dbReference type="SUPFAM" id="SSF46689">
    <property type="entry name" value="Homeodomain-like"/>
    <property type="match status" value="1"/>
</dbReference>
<dbReference type="GO" id="GO:0046677">
    <property type="term" value="P:response to antibiotic"/>
    <property type="evidence" value="ECO:0007669"/>
    <property type="project" value="InterPro"/>
</dbReference>
<comment type="caution">
    <text evidence="7">The sequence shown here is derived from an EMBL/GenBank/DDBJ whole genome shotgun (WGS) entry which is preliminary data.</text>
</comment>
<dbReference type="GO" id="GO:0045892">
    <property type="term" value="P:negative regulation of DNA-templated transcription"/>
    <property type="evidence" value="ECO:0007669"/>
    <property type="project" value="InterPro"/>
</dbReference>
<keyword evidence="4" id="KW-0804">Transcription</keyword>
<evidence type="ECO:0000256" key="5">
    <source>
        <dbReference type="PROSITE-ProRule" id="PRU00335"/>
    </source>
</evidence>
<dbReference type="RefSeq" id="WP_057744236.1">
    <property type="nucleotide sequence ID" value="NZ_AZEF01000027.1"/>
</dbReference>
<dbReference type="InterPro" id="IPR036271">
    <property type="entry name" value="Tet_transcr_reg_TetR-rel_C_sf"/>
</dbReference>
<sequence>MEPLKPTKETLSRKYILQATLKLIDKVGLQKFTMRKLGQQMNVSPMAVYRYFSNQGALFDGLVEWIWEKALVFKTDSQHDNWQGQIILIMSGLRKNLLEHPKILPLVSTHPMVTRTEFMLIEDILRKLKAAGMEIQPTTVFLINSLTVYTLGFVWAEAVEPEHGGQINPTLMEELQAKSVLWGELLKTLQEDQFTKKQQFLMGINALLAGWK</sequence>
<feature type="DNA-binding region" description="H-T-H motif" evidence="5">
    <location>
        <begin position="33"/>
        <end position="52"/>
    </location>
</feature>
<gene>
    <name evidence="7" type="ORF">FC81_GL001289</name>
</gene>
<dbReference type="OrthoDB" id="494991at2"/>
<evidence type="ECO:0000256" key="4">
    <source>
        <dbReference type="ARBA" id="ARBA00023163"/>
    </source>
</evidence>
<dbReference type="InterPro" id="IPR001647">
    <property type="entry name" value="HTH_TetR"/>
</dbReference>
<proteinExistence type="predicted"/>
<organism evidence="7 8">
    <name type="scientific">Liquorilactobacillus capillatus DSM 19910</name>
    <dbReference type="NCBI Taxonomy" id="1423731"/>
    <lineage>
        <taxon>Bacteria</taxon>
        <taxon>Bacillati</taxon>
        <taxon>Bacillota</taxon>
        <taxon>Bacilli</taxon>
        <taxon>Lactobacillales</taxon>
        <taxon>Lactobacillaceae</taxon>
        <taxon>Liquorilactobacillus</taxon>
    </lineage>
</organism>
<keyword evidence="3 5" id="KW-0238">DNA-binding</keyword>
<dbReference type="PRINTS" id="PR00400">
    <property type="entry name" value="TETREPRESSOR"/>
</dbReference>
<keyword evidence="1" id="KW-0678">Repressor</keyword>
<dbReference type="Pfam" id="PF00440">
    <property type="entry name" value="TetR_N"/>
    <property type="match status" value="1"/>
</dbReference>
<dbReference type="Gene3D" id="1.10.357.10">
    <property type="entry name" value="Tetracycline Repressor, domain 2"/>
    <property type="match status" value="1"/>
</dbReference>
<reference evidence="7 8" key="1">
    <citation type="journal article" date="2015" name="Genome Announc.">
        <title>Expanding the biotechnology potential of lactobacilli through comparative genomics of 213 strains and associated genera.</title>
        <authorList>
            <person name="Sun Z."/>
            <person name="Harris H.M."/>
            <person name="McCann A."/>
            <person name="Guo C."/>
            <person name="Argimon S."/>
            <person name="Zhang W."/>
            <person name="Yang X."/>
            <person name="Jeffery I.B."/>
            <person name="Cooney J.C."/>
            <person name="Kagawa T.F."/>
            <person name="Liu W."/>
            <person name="Song Y."/>
            <person name="Salvetti E."/>
            <person name="Wrobel A."/>
            <person name="Rasinkangas P."/>
            <person name="Parkhill J."/>
            <person name="Rea M.C."/>
            <person name="O'Sullivan O."/>
            <person name="Ritari J."/>
            <person name="Douillard F.P."/>
            <person name="Paul Ross R."/>
            <person name="Yang R."/>
            <person name="Briner A.E."/>
            <person name="Felis G.E."/>
            <person name="de Vos W.M."/>
            <person name="Barrangou R."/>
            <person name="Klaenhammer T.R."/>
            <person name="Caufield P.W."/>
            <person name="Cui Y."/>
            <person name="Zhang H."/>
            <person name="O'Toole P.W."/>
        </authorList>
    </citation>
    <scope>NUCLEOTIDE SEQUENCE [LARGE SCALE GENOMIC DNA]</scope>
    <source>
        <strain evidence="7 8">DSM 19910</strain>
    </source>
</reference>
<dbReference type="SUPFAM" id="SSF48498">
    <property type="entry name" value="Tetracyclin repressor-like, C-terminal domain"/>
    <property type="match status" value="1"/>
</dbReference>
<evidence type="ECO:0000256" key="3">
    <source>
        <dbReference type="ARBA" id="ARBA00023125"/>
    </source>
</evidence>
<evidence type="ECO:0000256" key="1">
    <source>
        <dbReference type="ARBA" id="ARBA00022491"/>
    </source>
</evidence>
<feature type="domain" description="HTH tetR-type" evidence="6">
    <location>
        <begin position="10"/>
        <end position="70"/>
    </location>
</feature>
<dbReference type="EMBL" id="AZEF01000027">
    <property type="protein sequence ID" value="KRL01149.1"/>
    <property type="molecule type" value="Genomic_DNA"/>
</dbReference>
<accession>A0A0R1LZP3</accession>
<dbReference type="GO" id="GO:0003677">
    <property type="term" value="F:DNA binding"/>
    <property type="evidence" value="ECO:0007669"/>
    <property type="project" value="UniProtKB-UniRule"/>
</dbReference>
<keyword evidence="8" id="KW-1185">Reference proteome</keyword>
<evidence type="ECO:0000313" key="8">
    <source>
        <dbReference type="Proteomes" id="UP000051621"/>
    </source>
</evidence>
<keyword evidence="2" id="KW-0805">Transcription regulation</keyword>
<dbReference type="InterPro" id="IPR009057">
    <property type="entry name" value="Homeodomain-like_sf"/>
</dbReference>
<dbReference type="PROSITE" id="PS50977">
    <property type="entry name" value="HTH_TETR_2"/>
    <property type="match status" value="1"/>
</dbReference>
<dbReference type="Proteomes" id="UP000051621">
    <property type="component" value="Unassembled WGS sequence"/>
</dbReference>
<dbReference type="AlphaFoldDB" id="A0A0R1LZP3"/>